<sequence length="630" mass="71717">SDGFSTSPLTLSLPFYPHRVAFSPPPNEKKEYNPLLFHYDASTYAMIPNSINLESYKQSMTTVDSAYAIPPALKILCDKENSRIHLLNAAFPHGELLMKGETSSHYLRNPTENESGSVASLRSSLSLTMDTYRREASLSLLPGNTLPEEGDSFPPLTVEGISPSHEFSGISHALMDTEIDKELASLFHCYRNLINEKQHICTTLLEKIHSEPRVDWKLCAEVEKEMLKLYIREHEEESLDTRHTYTLTKQCVDLQRLRITCTTSRNLPDEWAERALCTICGSGDDWDEDPIMFCDGCYRPMHFCCLGYPLGHYREIMEEYTKERTKWKRESLKQFPESFETPQTSEDNPTLPLPSSTSTRPVGGAGGFVCQESEEDWLCPLCVWVRRQLPFITEEEVALNVIRKIAGPRTLASYQRLLESYSGWKTEHVENLETLKTRGTLPILRAIERTAVVARCGGHLPRRVKVSEAAEAAIRAEGEALSSPPLQKTIEGSSETFFSASLLPSSSVEISPILSSPQKPVYQKESMRKWMQYLNSLSLLKQKHSRERSRHRKKSNPSNPPHHQTSRKTFACLSKKQRQDYPSKREKSRRAKNGKNKRIYKKLKKKNGMQKKGMSHPGLSSTQRLASWSQ</sequence>
<name>A0ABQ7J3S6_9APIC</name>
<dbReference type="SMART" id="SM00249">
    <property type="entry name" value="PHD"/>
    <property type="match status" value="1"/>
</dbReference>
<organism evidence="6 7">
    <name type="scientific">Cardiosporidium cionae</name>
    <dbReference type="NCBI Taxonomy" id="476202"/>
    <lineage>
        <taxon>Eukaryota</taxon>
        <taxon>Sar</taxon>
        <taxon>Alveolata</taxon>
        <taxon>Apicomplexa</taxon>
        <taxon>Aconoidasida</taxon>
        <taxon>Nephromycida</taxon>
        <taxon>Cardiosporidium</taxon>
    </lineage>
</organism>
<evidence type="ECO:0000313" key="6">
    <source>
        <dbReference type="EMBL" id="KAF8817752.1"/>
    </source>
</evidence>
<keyword evidence="2" id="KW-0863">Zinc-finger</keyword>
<keyword evidence="3" id="KW-0862">Zinc</keyword>
<reference evidence="6 7" key="1">
    <citation type="journal article" date="2020" name="bioRxiv">
        <title>Metabolic contributions of an alphaproteobacterial endosymbiont in the apicomplexan Cardiosporidium cionae.</title>
        <authorList>
            <person name="Hunter E.S."/>
            <person name="Paight C.J."/>
            <person name="Lane C.E."/>
        </authorList>
    </citation>
    <scope>NUCLEOTIDE SEQUENCE [LARGE SCALE GENOMIC DNA]</scope>
    <source>
        <strain evidence="6">ESH_2018</strain>
    </source>
</reference>
<dbReference type="InterPro" id="IPR013083">
    <property type="entry name" value="Znf_RING/FYVE/PHD"/>
</dbReference>
<feature type="region of interest" description="Disordered" evidence="4">
    <location>
        <begin position="540"/>
        <end position="630"/>
    </location>
</feature>
<dbReference type="EMBL" id="JADAQX010001552">
    <property type="protein sequence ID" value="KAF8817752.1"/>
    <property type="molecule type" value="Genomic_DNA"/>
</dbReference>
<accession>A0ABQ7J3S6</accession>
<evidence type="ECO:0000256" key="2">
    <source>
        <dbReference type="ARBA" id="ARBA00022771"/>
    </source>
</evidence>
<feature type="compositionally biased region" description="Polar residues" evidence="4">
    <location>
        <begin position="618"/>
        <end position="630"/>
    </location>
</feature>
<proteinExistence type="predicted"/>
<evidence type="ECO:0000256" key="1">
    <source>
        <dbReference type="ARBA" id="ARBA00022723"/>
    </source>
</evidence>
<feature type="region of interest" description="Disordered" evidence="4">
    <location>
        <begin position="337"/>
        <end position="360"/>
    </location>
</feature>
<feature type="compositionally biased region" description="Basic residues" evidence="4">
    <location>
        <begin position="541"/>
        <end position="555"/>
    </location>
</feature>
<feature type="domain" description="Zinc finger PHD-type" evidence="5">
    <location>
        <begin position="276"/>
        <end position="383"/>
    </location>
</feature>
<dbReference type="InterPro" id="IPR011011">
    <property type="entry name" value="Znf_FYVE_PHD"/>
</dbReference>
<evidence type="ECO:0000259" key="5">
    <source>
        <dbReference type="SMART" id="SM00249"/>
    </source>
</evidence>
<dbReference type="InterPro" id="IPR001965">
    <property type="entry name" value="Znf_PHD"/>
</dbReference>
<feature type="compositionally biased region" description="Polar residues" evidence="4">
    <location>
        <begin position="340"/>
        <end position="360"/>
    </location>
</feature>
<protein>
    <submittedName>
        <fullName evidence="6">PHD-finger domain-containing protein</fullName>
    </submittedName>
</protein>
<feature type="non-terminal residue" evidence="6">
    <location>
        <position position="630"/>
    </location>
</feature>
<comment type="caution">
    <text evidence="6">The sequence shown here is derived from an EMBL/GenBank/DDBJ whole genome shotgun (WGS) entry which is preliminary data.</text>
</comment>
<evidence type="ECO:0000313" key="7">
    <source>
        <dbReference type="Proteomes" id="UP000823046"/>
    </source>
</evidence>
<feature type="non-terminal residue" evidence="6">
    <location>
        <position position="1"/>
    </location>
</feature>
<dbReference type="Proteomes" id="UP000823046">
    <property type="component" value="Unassembled WGS sequence"/>
</dbReference>
<keyword evidence="1" id="KW-0479">Metal-binding</keyword>
<feature type="compositionally biased region" description="Basic residues" evidence="4">
    <location>
        <begin position="586"/>
        <end position="609"/>
    </location>
</feature>
<evidence type="ECO:0000256" key="3">
    <source>
        <dbReference type="ARBA" id="ARBA00022833"/>
    </source>
</evidence>
<dbReference type="Gene3D" id="3.30.40.10">
    <property type="entry name" value="Zinc/RING finger domain, C3HC4 (zinc finger)"/>
    <property type="match status" value="1"/>
</dbReference>
<keyword evidence="7" id="KW-1185">Reference proteome</keyword>
<gene>
    <name evidence="6" type="ORF">IE077_002196</name>
</gene>
<dbReference type="SUPFAM" id="SSF57903">
    <property type="entry name" value="FYVE/PHD zinc finger"/>
    <property type="match status" value="1"/>
</dbReference>
<evidence type="ECO:0000256" key="4">
    <source>
        <dbReference type="SAM" id="MobiDB-lite"/>
    </source>
</evidence>